<evidence type="ECO:0000313" key="3">
    <source>
        <dbReference type="EMBL" id="CAL4786783.1"/>
    </source>
</evidence>
<evidence type="ECO:0000313" key="1">
    <source>
        <dbReference type="EMBL" id="CAI3999471.1"/>
    </source>
</evidence>
<gene>
    <name evidence="1" type="ORF">C1SCF055_LOCUS25664</name>
</gene>
<proteinExistence type="predicted"/>
<dbReference type="AlphaFoldDB" id="A0A9P1G4P5"/>
<dbReference type="Proteomes" id="UP001152797">
    <property type="component" value="Unassembled WGS sequence"/>
</dbReference>
<comment type="caution">
    <text evidence="1">The sequence shown here is derived from an EMBL/GenBank/DDBJ whole genome shotgun (WGS) entry which is preliminary data.</text>
</comment>
<dbReference type="EMBL" id="CAMXCT020002636">
    <property type="protein sequence ID" value="CAL1152846.1"/>
    <property type="molecule type" value="Genomic_DNA"/>
</dbReference>
<protein>
    <submittedName>
        <fullName evidence="3">Poly [ADP-ribose] polymerase (PARP)</fullName>
    </submittedName>
</protein>
<keyword evidence="4" id="KW-1185">Reference proteome</keyword>
<sequence>MVYKIHDFIHIFPERYGPSKELKSPQLEKRLETGSVVDELRLAGERLHYRLLRGAGPPEGASPSGWVSYPSRSRLGDTSIFSSAQAACSSLLYETCSSVLGMAASGGDEGGPVTSVTSERPCERGCGRASFRHYNTCVLIKDGAARTAAEQRAVIPETATPGVQDCSHPPKRQDLMKTLQDGCDRFLFPRECAKGAAAERASVTLRLAARVTWMEIWVGDLLGWRELQGVINSDIEHNEGLMPPWYWRVMSRESKATPFHEEVEGHYVQSLGTKLIQQTLETRRVVKCLRVEDSVLWDAYSKNRAEIRRAQENRTWMSFSHWLAKKERLRVSFTRYPPGKLT</sequence>
<dbReference type="EMBL" id="CAMXCT030002636">
    <property type="protein sequence ID" value="CAL4786783.1"/>
    <property type="molecule type" value="Genomic_DNA"/>
</dbReference>
<reference evidence="2" key="2">
    <citation type="submission" date="2024-04" db="EMBL/GenBank/DDBJ databases">
        <authorList>
            <person name="Chen Y."/>
            <person name="Shah S."/>
            <person name="Dougan E. K."/>
            <person name="Thang M."/>
            <person name="Chan C."/>
        </authorList>
    </citation>
    <scope>NUCLEOTIDE SEQUENCE [LARGE SCALE GENOMIC DNA]</scope>
</reference>
<evidence type="ECO:0000313" key="2">
    <source>
        <dbReference type="EMBL" id="CAL1152846.1"/>
    </source>
</evidence>
<reference evidence="1" key="1">
    <citation type="submission" date="2022-10" db="EMBL/GenBank/DDBJ databases">
        <authorList>
            <person name="Chen Y."/>
            <person name="Dougan E. K."/>
            <person name="Chan C."/>
            <person name="Rhodes N."/>
            <person name="Thang M."/>
        </authorList>
    </citation>
    <scope>NUCLEOTIDE SEQUENCE</scope>
</reference>
<name>A0A9P1G4P5_9DINO</name>
<dbReference type="EMBL" id="CAMXCT010002636">
    <property type="protein sequence ID" value="CAI3999471.1"/>
    <property type="molecule type" value="Genomic_DNA"/>
</dbReference>
<accession>A0A9P1G4P5</accession>
<organism evidence="1">
    <name type="scientific">Cladocopium goreaui</name>
    <dbReference type="NCBI Taxonomy" id="2562237"/>
    <lineage>
        <taxon>Eukaryota</taxon>
        <taxon>Sar</taxon>
        <taxon>Alveolata</taxon>
        <taxon>Dinophyceae</taxon>
        <taxon>Suessiales</taxon>
        <taxon>Symbiodiniaceae</taxon>
        <taxon>Cladocopium</taxon>
    </lineage>
</organism>
<evidence type="ECO:0000313" key="4">
    <source>
        <dbReference type="Proteomes" id="UP001152797"/>
    </source>
</evidence>